<reference evidence="2 4" key="1">
    <citation type="submission" date="2017-08" db="EMBL/GenBank/DDBJ databases">
        <title>Draft Genome Sequence of the Marine Bacterium Oceanimonas baumannii ATCC 700832.</title>
        <authorList>
            <person name="Mcclelland W.D."/>
            <person name="Brennan M.A."/>
            <person name="Trachtenberg A.M."/>
            <person name="Maclea K.S."/>
        </authorList>
    </citation>
    <scope>NUCLEOTIDE SEQUENCE [LARGE SCALE GENOMIC DNA]</scope>
    <source>
        <strain evidence="2 4">ATCC 700832</strain>
    </source>
</reference>
<feature type="coiled-coil region" evidence="1">
    <location>
        <begin position="16"/>
        <end position="57"/>
    </location>
</feature>
<name>A0A235CKB6_9GAMM</name>
<dbReference type="RefSeq" id="WP_094278265.1">
    <property type="nucleotide sequence ID" value="NZ_JBLWZI010000009.1"/>
</dbReference>
<dbReference type="SUPFAM" id="SSF46579">
    <property type="entry name" value="Prefoldin"/>
    <property type="match status" value="1"/>
</dbReference>
<evidence type="ECO:0000313" key="2">
    <source>
        <dbReference type="EMBL" id="OYD24295.1"/>
    </source>
</evidence>
<dbReference type="EMBL" id="SODO01000006">
    <property type="protein sequence ID" value="TDW59027.1"/>
    <property type="molecule type" value="Genomic_DNA"/>
</dbReference>
<keyword evidence="5" id="KW-1185">Reference proteome</keyword>
<keyword evidence="1" id="KW-0175">Coiled coil</keyword>
<sequence length="63" mass="7526">MLLWILLALGIGLVLLLSHNRAQTVLENRIAELETEQRRMQQRIMTLEELILEKEKRRPFDEL</sequence>
<dbReference type="Proteomes" id="UP000295058">
    <property type="component" value="Unassembled WGS sequence"/>
</dbReference>
<reference evidence="3 5" key="2">
    <citation type="submission" date="2019-03" db="EMBL/GenBank/DDBJ databases">
        <title>Genomic Encyclopedia of Archaeal and Bacterial Type Strains, Phase II (KMG-II): from individual species to whole genera.</title>
        <authorList>
            <person name="Goeker M."/>
        </authorList>
    </citation>
    <scope>NUCLEOTIDE SEQUENCE [LARGE SCALE GENOMIC DNA]</scope>
    <source>
        <strain evidence="3 5">DSM 15594</strain>
    </source>
</reference>
<gene>
    <name evidence="2" type="ORF">B6S09_09495</name>
    <name evidence="3" type="ORF">LY04_01850</name>
</gene>
<accession>A0A235CKB6</accession>
<organism evidence="2 4">
    <name type="scientific">Oceanimonas baumannii</name>
    <dbReference type="NCBI Taxonomy" id="129578"/>
    <lineage>
        <taxon>Bacteria</taxon>
        <taxon>Pseudomonadati</taxon>
        <taxon>Pseudomonadota</taxon>
        <taxon>Gammaproteobacteria</taxon>
        <taxon>Aeromonadales</taxon>
        <taxon>Aeromonadaceae</taxon>
        <taxon>Oceanimonas</taxon>
    </lineage>
</organism>
<evidence type="ECO:0000313" key="3">
    <source>
        <dbReference type="EMBL" id="TDW59027.1"/>
    </source>
</evidence>
<evidence type="ECO:0000313" key="5">
    <source>
        <dbReference type="Proteomes" id="UP000295058"/>
    </source>
</evidence>
<evidence type="ECO:0000313" key="4">
    <source>
        <dbReference type="Proteomes" id="UP000243640"/>
    </source>
</evidence>
<protein>
    <recommendedName>
        <fullName evidence="6">Phage shock protein B</fullName>
    </recommendedName>
</protein>
<dbReference type="AlphaFoldDB" id="A0A235CKB6"/>
<evidence type="ECO:0000256" key="1">
    <source>
        <dbReference type="SAM" id="Coils"/>
    </source>
</evidence>
<dbReference type="EMBL" id="NQJF01000007">
    <property type="protein sequence ID" value="OYD24295.1"/>
    <property type="molecule type" value="Genomic_DNA"/>
</dbReference>
<comment type="caution">
    <text evidence="2">The sequence shown here is derived from an EMBL/GenBank/DDBJ whole genome shotgun (WGS) entry which is preliminary data.</text>
</comment>
<evidence type="ECO:0008006" key="6">
    <source>
        <dbReference type="Google" id="ProtNLM"/>
    </source>
</evidence>
<proteinExistence type="predicted"/>
<dbReference type="Proteomes" id="UP000243640">
    <property type="component" value="Unassembled WGS sequence"/>
</dbReference>